<dbReference type="SUPFAM" id="SSF46689">
    <property type="entry name" value="Homeodomain-like"/>
    <property type="match status" value="1"/>
</dbReference>
<dbReference type="InterPro" id="IPR001647">
    <property type="entry name" value="HTH_TetR"/>
</dbReference>
<dbReference type="InterPro" id="IPR054156">
    <property type="entry name" value="YxaF_TetR_C"/>
</dbReference>
<comment type="caution">
    <text evidence="6">The sequence shown here is derived from an EMBL/GenBank/DDBJ whole genome shotgun (WGS) entry which is preliminary data.</text>
</comment>
<name>A0ABV2Z8P1_9ACTN</name>
<dbReference type="Gene3D" id="1.10.357.10">
    <property type="entry name" value="Tetracycline Repressor, domain 2"/>
    <property type="match status" value="1"/>
</dbReference>
<proteinExistence type="predicted"/>
<protein>
    <submittedName>
        <fullName evidence="6">TetR/AcrR family transcriptional regulator</fullName>
    </submittedName>
</protein>
<dbReference type="Pfam" id="PF00440">
    <property type="entry name" value="TetR_N"/>
    <property type="match status" value="1"/>
</dbReference>
<dbReference type="InterPro" id="IPR009057">
    <property type="entry name" value="Homeodomain-like_sf"/>
</dbReference>
<dbReference type="PANTHER" id="PTHR47506:SF3">
    <property type="entry name" value="HTH-TYPE TRANSCRIPTIONAL REGULATOR LMRA"/>
    <property type="match status" value="1"/>
</dbReference>
<keyword evidence="2 4" id="KW-0238">DNA-binding</keyword>
<dbReference type="RefSeq" id="WP_030286472.1">
    <property type="nucleotide sequence ID" value="NZ_JBEZVI010000044.1"/>
</dbReference>
<keyword evidence="1" id="KW-0805">Transcription regulation</keyword>
<feature type="domain" description="HTH tetR-type" evidence="5">
    <location>
        <begin position="17"/>
        <end position="77"/>
    </location>
</feature>
<keyword evidence="3" id="KW-0804">Transcription</keyword>
<evidence type="ECO:0000256" key="3">
    <source>
        <dbReference type="ARBA" id="ARBA00023163"/>
    </source>
</evidence>
<dbReference type="Pfam" id="PF21993">
    <property type="entry name" value="TetR_C_13_2"/>
    <property type="match status" value="1"/>
</dbReference>
<dbReference type="EMBL" id="JBEZVI010000044">
    <property type="protein sequence ID" value="MEU3714372.1"/>
    <property type="molecule type" value="Genomic_DNA"/>
</dbReference>
<dbReference type="Proteomes" id="UP001550853">
    <property type="component" value="Unassembled WGS sequence"/>
</dbReference>
<dbReference type="PANTHER" id="PTHR47506">
    <property type="entry name" value="TRANSCRIPTIONAL REGULATORY PROTEIN"/>
    <property type="match status" value="1"/>
</dbReference>
<keyword evidence="7" id="KW-1185">Reference proteome</keyword>
<gene>
    <name evidence="6" type="ORF">AB0E61_30275</name>
</gene>
<dbReference type="SUPFAM" id="SSF48498">
    <property type="entry name" value="Tetracyclin repressor-like, C-terminal domain"/>
    <property type="match status" value="1"/>
</dbReference>
<evidence type="ECO:0000313" key="6">
    <source>
        <dbReference type="EMBL" id="MEU3714372.1"/>
    </source>
</evidence>
<organism evidence="6 7">
    <name type="scientific">Streptomyces catenulae</name>
    <dbReference type="NCBI Taxonomy" id="66875"/>
    <lineage>
        <taxon>Bacteria</taxon>
        <taxon>Bacillati</taxon>
        <taxon>Actinomycetota</taxon>
        <taxon>Actinomycetes</taxon>
        <taxon>Kitasatosporales</taxon>
        <taxon>Streptomycetaceae</taxon>
        <taxon>Streptomyces</taxon>
    </lineage>
</organism>
<evidence type="ECO:0000256" key="1">
    <source>
        <dbReference type="ARBA" id="ARBA00023015"/>
    </source>
</evidence>
<dbReference type="PROSITE" id="PS50977">
    <property type="entry name" value="HTH_TETR_2"/>
    <property type="match status" value="1"/>
</dbReference>
<sequence>MSSTSQRARSGEAGAAADTRERIVRSASRLFQRQGYEASGIKLIAREADATLGSVYHFFPGGKEQLAVAAIRHGEEEFADMLRAGLEGDADAARAVEAFCGELATALRKSDWADGCPVTTTALETLGRVPAIQEACQGALRCWQEVIADKLRRSGFAAEEAGELSATVLSTLEGAETLSQIHRSEQPLRAAGRHLAVLLGAVHAE</sequence>
<evidence type="ECO:0000259" key="5">
    <source>
        <dbReference type="PROSITE" id="PS50977"/>
    </source>
</evidence>
<evidence type="ECO:0000256" key="2">
    <source>
        <dbReference type="ARBA" id="ARBA00023125"/>
    </source>
</evidence>
<evidence type="ECO:0000313" key="7">
    <source>
        <dbReference type="Proteomes" id="UP001550853"/>
    </source>
</evidence>
<evidence type="ECO:0000256" key="4">
    <source>
        <dbReference type="PROSITE-ProRule" id="PRU00335"/>
    </source>
</evidence>
<feature type="DNA-binding region" description="H-T-H motif" evidence="4">
    <location>
        <begin position="40"/>
        <end position="59"/>
    </location>
</feature>
<dbReference type="InterPro" id="IPR036271">
    <property type="entry name" value="Tet_transcr_reg_TetR-rel_C_sf"/>
</dbReference>
<accession>A0ABV2Z8P1</accession>
<reference evidence="6 7" key="1">
    <citation type="submission" date="2024-06" db="EMBL/GenBank/DDBJ databases">
        <title>The Natural Products Discovery Center: Release of the First 8490 Sequenced Strains for Exploring Actinobacteria Biosynthetic Diversity.</title>
        <authorList>
            <person name="Kalkreuter E."/>
            <person name="Kautsar S.A."/>
            <person name="Yang D."/>
            <person name="Bader C.D."/>
            <person name="Teijaro C.N."/>
            <person name="Fluegel L."/>
            <person name="Davis C.M."/>
            <person name="Simpson J.R."/>
            <person name="Lauterbach L."/>
            <person name="Steele A.D."/>
            <person name="Gui C."/>
            <person name="Meng S."/>
            <person name="Li G."/>
            <person name="Viehrig K."/>
            <person name="Ye F."/>
            <person name="Su P."/>
            <person name="Kiefer A.F."/>
            <person name="Nichols A."/>
            <person name="Cepeda A.J."/>
            <person name="Yan W."/>
            <person name="Fan B."/>
            <person name="Jiang Y."/>
            <person name="Adhikari A."/>
            <person name="Zheng C.-J."/>
            <person name="Schuster L."/>
            <person name="Cowan T.M."/>
            <person name="Smanski M.J."/>
            <person name="Chevrette M.G."/>
            <person name="De Carvalho L.P.S."/>
            <person name="Shen B."/>
        </authorList>
    </citation>
    <scope>NUCLEOTIDE SEQUENCE [LARGE SCALE GENOMIC DNA]</scope>
    <source>
        <strain evidence="6 7">NPDC033039</strain>
    </source>
</reference>